<name>A0ABW4NVU0_9PAST</name>
<dbReference type="EMBL" id="JBHUFP010000009">
    <property type="protein sequence ID" value="MFD1806061.1"/>
    <property type="molecule type" value="Genomic_DNA"/>
</dbReference>
<evidence type="ECO:0000313" key="1">
    <source>
        <dbReference type="EMBL" id="MFD1806061.1"/>
    </source>
</evidence>
<reference evidence="2" key="1">
    <citation type="journal article" date="2019" name="Int. J. Syst. Evol. Microbiol.">
        <title>The Global Catalogue of Microorganisms (GCM) 10K type strain sequencing project: providing services to taxonomists for standard genome sequencing and annotation.</title>
        <authorList>
            <consortium name="The Broad Institute Genomics Platform"/>
            <consortium name="The Broad Institute Genome Sequencing Center for Infectious Disease"/>
            <person name="Wu L."/>
            <person name="Ma J."/>
        </authorList>
    </citation>
    <scope>NUCLEOTIDE SEQUENCE [LARGE SCALE GENOMIC DNA]</scope>
    <source>
        <strain evidence="2">CCM 7950</strain>
    </source>
</reference>
<dbReference type="RefSeq" id="WP_379097706.1">
    <property type="nucleotide sequence ID" value="NZ_JBHUFP010000009.1"/>
</dbReference>
<gene>
    <name evidence="1" type="ORF">ACFSAV_06730</name>
</gene>
<proteinExistence type="predicted"/>
<evidence type="ECO:0000313" key="2">
    <source>
        <dbReference type="Proteomes" id="UP001597420"/>
    </source>
</evidence>
<dbReference type="Proteomes" id="UP001597420">
    <property type="component" value="Unassembled WGS sequence"/>
</dbReference>
<accession>A0ABW4NVU0</accession>
<comment type="caution">
    <text evidence="1">The sequence shown here is derived from an EMBL/GenBank/DDBJ whole genome shotgun (WGS) entry which is preliminary data.</text>
</comment>
<protein>
    <submittedName>
        <fullName evidence="1">Uncharacterized protein</fullName>
    </submittedName>
</protein>
<sequence length="196" mass="23083">MKVFAVLSAFLMPFVVPSSPIDGYKELKFGMTIEQARETKLCETEWRLPDTDDWRRVVRGYWICDKFRFDDGYALARLRFIGGQLKAIELRMPEYPKYPAELLLHVLQEKYGKPMHVEQRDLIEEDVLQGKIKRRKKNETALLDTHQFAKGTVALTLLTYNDIRQPAEIIYSAPELLLLEQKLEERPQRRTLLRDL</sequence>
<keyword evidence="2" id="KW-1185">Reference proteome</keyword>
<organism evidence="1 2">
    <name type="scientific">Pasteurella oralis</name>
    <dbReference type="NCBI Taxonomy" id="1071947"/>
    <lineage>
        <taxon>Bacteria</taxon>
        <taxon>Pseudomonadati</taxon>
        <taxon>Pseudomonadota</taxon>
        <taxon>Gammaproteobacteria</taxon>
        <taxon>Pasteurellales</taxon>
        <taxon>Pasteurellaceae</taxon>
        <taxon>Pasteurella</taxon>
    </lineage>
</organism>